<name>A0DDN0_PARTE</name>
<dbReference type="RefSeq" id="XP_001448544.1">
    <property type="nucleotide sequence ID" value="XM_001448507.2"/>
</dbReference>
<dbReference type="EMBL" id="CT868396">
    <property type="protein sequence ID" value="CAK81147.1"/>
    <property type="molecule type" value="Genomic_DNA"/>
</dbReference>
<evidence type="ECO:0000313" key="2">
    <source>
        <dbReference type="EMBL" id="CAK81147.1"/>
    </source>
</evidence>
<evidence type="ECO:0000313" key="3">
    <source>
        <dbReference type="Proteomes" id="UP000000600"/>
    </source>
</evidence>
<dbReference type="GeneID" id="5034327"/>
<dbReference type="Proteomes" id="UP000000600">
    <property type="component" value="Unassembled WGS sequence"/>
</dbReference>
<keyword evidence="1" id="KW-0677">Repeat</keyword>
<dbReference type="Pfam" id="PF02493">
    <property type="entry name" value="MORN"/>
    <property type="match status" value="2"/>
</dbReference>
<gene>
    <name evidence="2" type="ORF">GSPATT00015988001</name>
</gene>
<dbReference type="KEGG" id="ptm:GSPATT00015988001"/>
<dbReference type="SUPFAM" id="SSF82185">
    <property type="entry name" value="Histone H3 K4-specific methyltransferase SET7/9 N-terminal domain"/>
    <property type="match status" value="1"/>
</dbReference>
<dbReference type="OMA" id="WGIKVII"/>
<dbReference type="InterPro" id="IPR003409">
    <property type="entry name" value="MORN"/>
</dbReference>
<keyword evidence="3" id="KW-1185">Reference proteome</keyword>
<protein>
    <recommendedName>
        <fullName evidence="4">MORN repeat protein</fullName>
    </recommendedName>
</protein>
<dbReference type="OrthoDB" id="307109at2759"/>
<evidence type="ECO:0008006" key="4">
    <source>
        <dbReference type="Google" id="ProtNLM"/>
    </source>
</evidence>
<dbReference type="SMART" id="SM00698">
    <property type="entry name" value="MORN"/>
    <property type="match status" value="2"/>
</dbReference>
<dbReference type="HOGENOM" id="CLU_578062_0_0_1"/>
<proteinExistence type="predicted"/>
<accession>A0DDN0</accession>
<dbReference type="AlphaFoldDB" id="A0DDN0"/>
<dbReference type="InParanoid" id="A0DDN0"/>
<reference evidence="2 3" key="1">
    <citation type="journal article" date="2006" name="Nature">
        <title>Global trends of whole-genome duplications revealed by the ciliate Paramecium tetraurelia.</title>
        <authorList>
            <consortium name="Genoscope"/>
            <person name="Aury J.-M."/>
            <person name="Jaillon O."/>
            <person name="Duret L."/>
            <person name="Noel B."/>
            <person name="Jubin C."/>
            <person name="Porcel B.M."/>
            <person name="Segurens B."/>
            <person name="Daubin V."/>
            <person name="Anthouard V."/>
            <person name="Aiach N."/>
            <person name="Arnaiz O."/>
            <person name="Billaut A."/>
            <person name="Beisson J."/>
            <person name="Blanc I."/>
            <person name="Bouhouche K."/>
            <person name="Camara F."/>
            <person name="Duharcourt S."/>
            <person name="Guigo R."/>
            <person name="Gogendeau D."/>
            <person name="Katinka M."/>
            <person name="Keller A.-M."/>
            <person name="Kissmehl R."/>
            <person name="Klotz C."/>
            <person name="Koll F."/>
            <person name="Le Moue A."/>
            <person name="Lepere C."/>
            <person name="Malinsky S."/>
            <person name="Nowacki M."/>
            <person name="Nowak J.K."/>
            <person name="Plattner H."/>
            <person name="Poulain J."/>
            <person name="Ruiz F."/>
            <person name="Serrano V."/>
            <person name="Zagulski M."/>
            <person name="Dessen P."/>
            <person name="Betermier M."/>
            <person name="Weissenbach J."/>
            <person name="Scarpelli C."/>
            <person name="Schachter V."/>
            <person name="Sperling L."/>
            <person name="Meyer E."/>
            <person name="Cohen J."/>
            <person name="Wincker P."/>
        </authorList>
    </citation>
    <scope>NUCLEOTIDE SEQUENCE [LARGE SCALE GENOMIC DNA]</scope>
    <source>
        <strain evidence="2 3">Stock d4-2</strain>
    </source>
</reference>
<organism evidence="2 3">
    <name type="scientific">Paramecium tetraurelia</name>
    <dbReference type="NCBI Taxonomy" id="5888"/>
    <lineage>
        <taxon>Eukaryota</taxon>
        <taxon>Sar</taxon>
        <taxon>Alveolata</taxon>
        <taxon>Ciliophora</taxon>
        <taxon>Intramacronucleata</taxon>
        <taxon>Oligohymenophorea</taxon>
        <taxon>Peniculida</taxon>
        <taxon>Parameciidae</taxon>
        <taxon>Paramecium</taxon>
    </lineage>
</organism>
<dbReference type="Gene3D" id="2.20.110.10">
    <property type="entry name" value="Histone H3 K4-specific methyltransferase SET7/9 N-terminal domain"/>
    <property type="match status" value="1"/>
</dbReference>
<sequence>MIQPQEDNRNIKLYCLTCRNNKNCYFAKRVKNSLTLAICEDCYQKLSKDKDEYINMKDYRNYQLELLKISQPLLYYFSEISSKTYDNLILTDQQKSTFKEYNEKYNQIDKMLREVENGSSESILKLLFQFQETQDKFHYDLLILLKFEKQINLVEKIDINRFRNEQDIYFGHNFQNFLQKFLTKSMQNEINKKLQQIIGNCIDFPLFLHLVGDKFNDTSQSEFVKQNYYGYLNNENQKEGLGFWNSNNQLFYGIFYEDIFLWGIKVIIYSQTQFTLFKGFFSKCKEKDGQNYLLNGTGEMTSTDENWGWHEYQGGFRDEKRQGEGTYTWKSRDNKEAKYTGYWLNDQYHGQGTLVIPDQNITIEGEFNFGVPIYQSCEITGKDIPRQVLSNYLEQKNKQTIENKFPLQQQPQMKLNIDDIQKTQIFSTFSQSLTPQNQQTASTFQQTQQKINQTNQKHFLIKSTQNQPNQQQQ</sequence>
<evidence type="ECO:0000256" key="1">
    <source>
        <dbReference type="ARBA" id="ARBA00022737"/>
    </source>
</evidence>